<accession>A0A0F3GPY7</accession>
<evidence type="ECO:0000313" key="3">
    <source>
        <dbReference type="Proteomes" id="UP000033423"/>
    </source>
</evidence>
<dbReference type="Proteomes" id="UP000033423">
    <property type="component" value="Unassembled WGS sequence"/>
</dbReference>
<comment type="caution">
    <text evidence="1">The sequence shown here is derived from an EMBL/GenBank/DDBJ whole genome shotgun (WGS) entry which is preliminary data.</text>
</comment>
<protein>
    <submittedName>
        <fullName evidence="1">Uncharacterized protein</fullName>
    </submittedName>
</protein>
<evidence type="ECO:0000313" key="2">
    <source>
        <dbReference type="EMBL" id="KJU87042.1"/>
    </source>
</evidence>
<dbReference type="AlphaFoldDB" id="A0A0F3GPY7"/>
<evidence type="ECO:0000313" key="1">
    <source>
        <dbReference type="EMBL" id="KJU83877.1"/>
    </source>
</evidence>
<keyword evidence="3" id="KW-1185">Reference proteome</keyword>
<proteinExistence type="predicted"/>
<organism evidence="1 3">
    <name type="scientific">Candidatus Magnetobacterium bavaricum</name>
    <dbReference type="NCBI Taxonomy" id="29290"/>
    <lineage>
        <taxon>Bacteria</taxon>
        <taxon>Pseudomonadati</taxon>
        <taxon>Nitrospirota</taxon>
        <taxon>Thermodesulfovibrionia</taxon>
        <taxon>Thermodesulfovibrionales</taxon>
        <taxon>Candidatus Magnetobacteriaceae</taxon>
        <taxon>Candidatus Magnetobacterium</taxon>
    </lineage>
</organism>
<name>A0A0F3GPY7_9BACT</name>
<sequence length="64" mass="7152">MMLHTIIVPFPTISKETMTLLLLITQSLSKLIHPVLTHTIIVVCPTLAKETMTLLLLITTRLLS</sequence>
<dbReference type="EMBL" id="LACI01001697">
    <property type="protein sequence ID" value="KJU83877.1"/>
    <property type="molecule type" value="Genomic_DNA"/>
</dbReference>
<reference evidence="1 3" key="1">
    <citation type="submission" date="2015-02" db="EMBL/GenBank/DDBJ databases">
        <title>Single-cell genomics of uncultivated deep-branching MTB reveals a conserved set of magnetosome genes.</title>
        <authorList>
            <person name="Kolinko S."/>
            <person name="Richter M."/>
            <person name="Glockner F.O."/>
            <person name="Brachmann A."/>
            <person name="Schuler D."/>
        </authorList>
    </citation>
    <scope>NUCLEOTIDE SEQUENCE [LARGE SCALE GENOMIC DNA]</scope>
    <source>
        <strain evidence="1">TM-1</strain>
    </source>
</reference>
<gene>
    <name evidence="2" type="ORF">MBAV_000764</name>
    <name evidence="1" type="ORF">MBAV_003930</name>
</gene>
<dbReference type="EMBL" id="LACI01000348">
    <property type="protein sequence ID" value="KJU87042.1"/>
    <property type="molecule type" value="Genomic_DNA"/>
</dbReference>